<evidence type="ECO:0000313" key="1">
    <source>
        <dbReference type="EMBL" id="MPM90075.1"/>
    </source>
</evidence>
<reference evidence="1" key="1">
    <citation type="submission" date="2019-08" db="EMBL/GenBank/DDBJ databases">
        <authorList>
            <person name="Kucharzyk K."/>
            <person name="Murdoch R.W."/>
            <person name="Higgins S."/>
            <person name="Loffler F."/>
        </authorList>
    </citation>
    <scope>NUCLEOTIDE SEQUENCE</scope>
</reference>
<sequence length="97" mass="10867">MDLVSKDLTCNISTNYTFPDLNSIKPQLIAESTKNARIAGEQFANDSQAKLGKIKTASQGQITIAGKYYYDEENSEKPKEPYIQKARVVSTIVFFLE</sequence>
<protein>
    <recommendedName>
        <fullName evidence="2">SIMPL domain-containing protein</fullName>
    </recommendedName>
</protein>
<dbReference type="AlphaFoldDB" id="A0A645DLD2"/>
<evidence type="ECO:0008006" key="2">
    <source>
        <dbReference type="Google" id="ProtNLM"/>
    </source>
</evidence>
<proteinExistence type="predicted"/>
<gene>
    <name evidence="1" type="ORF">SDC9_137191</name>
</gene>
<accession>A0A645DLD2</accession>
<comment type="caution">
    <text evidence="1">The sequence shown here is derived from an EMBL/GenBank/DDBJ whole genome shotgun (WGS) entry which is preliminary data.</text>
</comment>
<name>A0A645DLD2_9ZZZZ</name>
<dbReference type="EMBL" id="VSSQ01037397">
    <property type="protein sequence ID" value="MPM90075.1"/>
    <property type="molecule type" value="Genomic_DNA"/>
</dbReference>
<organism evidence="1">
    <name type="scientific">bioreactor metagenome</name>
    <dbReference type="NCBI Taxonomy" id="1076179"/>
    <lineage>
        <taxon>unclassified sequences</taxon>
        <taxon>metagenomes</taxon>
        <taxon>ecological metagenomes</taxon>
    </lineage>
</organism>